<dbReference type="CTD" id="3298"/>
<dbReference type="RefSeq" id="NP_001421486.1">
    <property type="nucleotide sequence ID" value="NM_001434557.1"/>
</dbReference>
<evidence type="ECO:0000313" key="14">
    <source>
        <dbReference type="Proteomes" id="UP000002494"/>
    </source>
</evidence>
<dbReference type="GO" id="GO:0003700">
    <property type="term" value="F:DNA-binding transcription factor activity"/>
    <property type="evidence" value="ECO:0007669"/>
    <property type="project" value="InterPro"/>
</dbReference>
<comment type="similarity">
    <text evidence="2 9">Belongs to the HSF family.</text>
</comment>
<keyword evidence="8" id="KW-0539">Nucleus</keyword>
<evidence type="ECO:0000256" key="2">
    <source>
        <dbReference type="ARBA" id="ARBA00006403"/>
    </source>
</evidence>
<comment type="subcellular location">
    <subcellularLocation>
        <location evidence="1">Nucleus</location>
    </subcellularLocation>
</comment>
<reference evidence="13" key="2">
    <citation type="submission" date="2025-08" db="UniProtKB">
        <authorList>
            <consortium name="Ensembl"/>
        </authorList>
    </citation>
    <scope>IDENTIFICATION</scope>
    <source>
        <strain evidence="13">Brown Norway</strain>
    </source>
</reference>
<organism evidence="13 14">
    <name type="scientific">Rattus norvegicus</name>
    <name type="common">Rat</name>
    <dbReference type="NCBI Taxonomy" id="10116"/>
    <lineage>
        <taxon>Eukaryota</taxon>
        <taxon>Metazoa</taxon>
        <taxon>Chordata</taxon>
        <taxon>Craniata</taxon>
        <taxon>Vertebrata</taxon>
        <taxon>Euteleostomi</taxon>
        <taxon>Mammalia</taxon>
        <taxon>Eutheria</taxon>
        <taxon>Euarchontoglires</taxon>
        <taxon>Glires</taxon>
        <taxon>Rodentia</taxon>
        <taxon>Myomorpha</taxon>
        <taxon>Muroidea</taxon>
        <taxon>Muridae</taxon>
        <taxon>Murinae</taxon>
        <taxon>Rattus</taxon>
    </lineage>
</organism>
<feature type="region of interest" description="Disordered" evidence="11">
    <location>
        <begin position="240"/>
        <end position="264"/>
    </location>
</feature>
<dbReference type="Gene3D" id="1.10.10.10">
    <property type="entry name" value="Winged helix-like DNA-binding domain superfamily/Winged helix DNA-binding domain"/>
    <property type="match status" value="1"/>
</dbReference>
<evidence type="ECO:0000256" key="9">
    <source>
        <dbReference type="RuleBase" id="RU004020"/>
    </source>
</evidence>
<evidence type="ECO:0000256" key="5">
    <source>
        <dbReference type="ARBA" id="ARBA00023125"/>
    </source>
</evidence>
<dbReference type="Pfam" id="PF06546">
    <property type="entry name" value="Vert_HS_TF"/>
    <property type="match status" value="1"/>
</dbReference>
<dbReference type="GeneTree" id="ENSGT00940000155906"/>
<dbReference type="InterPro" id="IPR036388">
    <property type="entry name" value="WH-like_DNA-bd_sf"/>
</dbReference>
<reference evidence="13" key="3">
    <citation type="submission" date="2025-09" db="UniProtKB">
        <authorList>
            <consortium name="Ensembl"/>
        </authorList>
    </citation>
    <scope>IDENTIFICATION</scope>
    <source>
        <strain evidence="13">Brown Norway</strain>
    </source>
</reference>
<evidence type="ECO:0000313" key="15">
    <source>
        <dbReference type="RGD" id="68395"/>
    </source>
</evidence>
<dbReference type="RGD" id="68395">
    <property type="gene designation" value="Hsf2"/>
</dbReference>
<dbReference type="AGR" id="RGD:68395"/>
<dbReference type="InterPro" id="IPR036390">
    <property type="entry name" value="WH_DNA-bd_sf"/>
</dbReference>
<evidence type="ECO:0000256" key="4">
    <source>
        <dbReference type="ARBA" id="ARBA00023016"/>
    </source>
</evidence>
<evidence type="ECO:0000313" key="13">
    <source>
        <dbReference type="Ensembl" id="ENSRNOP00000085150.2"/>
    </source>
</evidence>
<dbReference type="PANTHER" id="PTHR10015:SF185">
    <property type="entry name" value="HEAT SHOCK FACTOR PROTEIN 2"/>
    <property type="match status" value="1"/>
</dbReference>
<dbReference type="RefSeq" id="NP_001421485.1">
    <property type="nucleotide sequence ID" value="NM_001434556.1"/>
</dbReference>
<keyword evidence="14" id="KW-1185">Reference proteome</keyword>
<feature type="compositionally biased region" description="Low complexity" evidence="11">
    <location>
        <begin position="253"/>
        <end position="263"/>
    </location>
</feature>
<dbReference type="Ensembl" id="ENSRNOT00000101061.2">
    <property type="protein sequence ID" value="ENSRNOP00000085150.2"/>
    <property type="gene ID" value="ENSRNOG00000000808.8"/>
</dbReference>
<keyword evidence="7" id="KW-0804">Transcription</keyword>
<gene>
    <name evidence="13 15" type="primary">Hsf2</name>
</gene>
<feature type="coiled-coil region" evidence="10">
    <location>
        <begin position="76"/>
        <end position="110"/>
    </location>
</feature>
<dbReference type="SMART" id="SM00415">
    <property type="entry name" value="HSF"/>
    <property type="match status" value="1"/>
</dbReference>
<dbReference type="GO" id="GO:0005634">
    <property type="term" value="C:nucleus"/>
    <property type="evidence" value="ECO:0007669"/>
    <property type="project" value="UniProtKB-SubCell"/>
</dbReference>
<evidence type="ECO:0000256" key="8">
    <source>
        <dbReference type="ARBA" id="ARBA00023242"/>
    </source>
</evidence>
<protein>
    <submittedName>
        <fullName evidence="13">Heat shock transcription factor 2</fullName>
    </submittedName>
</protein>
<dbReference type="InterPro" id="IPR010542">
    <property type="entry name" value="Vert_HSTF_C"/>
</dbReference>
<keyword evidence="4" id="KW-0346">Stress response</keyword>
<dbReference type="GeneID" id="64441"/>
<dbReference type="InterPro" id="IPR000232">
    <property type="entry name" value="HSF_DNA-bd"/>
</dbReference>
<dbReference type="OrthoDB" id="60033at2759"/>
<dbReference type="SUPFAM" id="SSF46785">
    <property type="entry name" value="Winged helix' DNA-binding domain"/>
    <property type="match status" value="1"/>
</dbReference>
<dbReference type="GO" id="GO:0043565">
    <property type="term" value="F:sequence-specific DNA binding"/>
    <property type="evidence" value="ECO:0007669"/>
    <property type="project" value="InterPro"/>
</dbReference>
<evidence type="ECO:0000256" key="11">
    <source>
        <dbReference type="SAM" id="MobiDB-lite"/>
    </source>
</evidence>
<dbReference type="PANTHER" id="PTHR10015">
    <property type="entry name" value="HEAT SHOCK TRANSCRIPTION FACTOR"/>
    <property type="match status" value="1"/>
</dbReference>
<keyword evidence="10" id="KW-0175">Coiled coil</keyword>
<dbReference type="Pfam" id="PF00447">
    <property type="entry name" value="HSF_DNA-bind"/>
    <property type="match status" value="1"/>
</dbReference>
<dbReference type="AlphaFoldDB" id="A0A8I5ZYL7"/>
<keyword evidence="6" id="KW-0010">Activator</keyword>
<keyword evidence="3" id="KW-0805">Transcription regulation</keyword>
<feature type="domain" description="HSF-type DNA-binding" evidence="12">
    <location>
        <begin position="1"/>
        <end position="53"/>
    </location>
</feature>
<name>A0A8I5ZYL7_RAT</name>
<accession>A0A8I5ZYL7</accession>
<dbReference type="Proteomes" id="UP000002494">
    <property type="component" value="Chromosome 20"/>
</dbReference>
<proteinExistence type="inferred from homology"/>
<reference evidence="13" key="1">
    <citation type="submission" date="2024-01" db="EMBL/GenBank/DDBJ databases">
        <title>GRCr8: a new rat reference genome assembly contstructed from accurate long reads and long range scaffolding.</title>
        <authorList>
            <person name="Doris P.A."/>
            <person name="Kalbfleisch T."/>
            <person name="Li K."/>
            <person name="Howe K."/>
            <person name="Wood J."/>
        </authorList>
    </citation>
    <scope>NUCLEOTIDE SEQUENCE [LARGE SCALE GENOMIC DNA]</scope>
    <source>
        <strain evidence="13">Brown Norway</strain>
    </source>
</reference>
<evidence type="ECO:0000256" key="1">
    <source>
        <dbReference type="ARBA" id="ARBA00004123"/>
    </source>
</evidence>
<evidence type="ECO:0000256" key="7">
    <source>
        <dbReference type="ARBA" id="ARBA00023163"/>
    </source>
</evidence>
<evidence type="ECO:0000256" key="10">
    <source>
        <dbReference type="SAM" id="Coils"/>
    </source>
</evidence>
<evidence type="ECO:0000256" key="3">
    <source>
        <dbReference type="ARBA" id="ARBA00023015"/>
    </source>
</evidence>
<evidence type="ECO:0000259" key="12">
    <source>
        <dbReference type="SMART" id="SM00415"/>
    </source>
</evidence>
<sequence length="474" mass="53045">MASFVRQLNMYGFRKVVHIESGIVKQERDGPVEFQHPHFKQGQDDLLENIKRKVSSSKPEENKIRQEDLTKIISSAQKVQIKQETIESRLSELKSENESLWKEVSELRAKHAQQQQVIRKIVQFIVTLVQNNQLVSLKRKRPLLLNTNGAPKKNLFQHIVKEPTDNHHHKVPHSRTEGLKSRERISDDIIIYDVTEDNVDEENIPVIPETNEDVVVDPSSQYPDIVIVEDDNEDEYAPVIQSGEQSEPARVGSASSSSPLMSSAVQLNGSSNLTSEDPVTMMDSILNDNINLLGKVELLDYLDSIDCSLEDFQAMLSGRQFSIDPDLLVDLFTSSVQMNPTDYINNTKSENKGLEATKNSVVQQVSEEGRKSKSKPDKQLIQYTAFPLLAFLDGNPASAVEQGTTTASSEVVPSVDKPIEVDELLDSNLDQEPTQSKLVRLEPLTEAEASEATLFYLCELAPAPLDSDMPLLDS</sequence>
<evidence type="ECO:0000256" key="6">
    <source>
        <dbReference type="ARBA" id="ARBA00023159"/>
    </source>
</evidence>
<keyword evidence="5" id="KW-0238">DNA-binding</keyword>